<reference evidence="2" key="1">
    <citation type="submission" date="2020-05" db="EMBL/GenBank/DDBJ databases">
        <title>WGS assembly of Panicum virgatum.</title>
        <authorList>
            <person name="Lovell J.T."/>
            <person name="Jenkins J."/>
            <person name="Shu S."/>
            <person name="Juenger T.E."/>
            <person name="Schmutz J."/>
        </authorList>
    </citation>
    <scope>NUCLEOTIDE SEQUENCE</scope>
    <source>
        <strain evidence="2">AP13</strain>
    </source>
</reference>
<organism evidence="2 3">
    <name type="scientific">Panicum virgatum</name>
    <name type="common">Blackwell switchgrass</name>
    <dbReference type="NCBI Taxonomy" id="38727"/>
    <lineage>
        <taxon>Eukaryota</taxon>
        <taxon>Viridiplantae</taxon>
        <taxon>Streptophyta</taxon>
        <taxon>Embryophyta</taxon>
        <taxon>Tracheophyta</taxon>
        <taxon>Spermatophyta</taxon>
        <taxon>Magnoliopsida</taxon>
        <taxon>Liliopsida</taxon>
        <taxon>Poales</taxon>
        <taxon>Poaceae</taxon>
        <taxon>PACMAD clade</taxon>
        <taxon>Panicoideae</taxon>
        <taxon>Panicodae</taxon>
        <taxon>Paniceae</taxon>
        <taxon>Panicinae</taxon>
        <taxon>Panicum</taxon>
        <taxon>Panicum sect. Hiantes</taxon>
    </lineage>
</organism>
<sequence length="417" mass="46966">MAGGRRRRRRRKARWGPPISKLSNDLVLEILLRLPSLASLVRAALACRAWRRAVASSAAFRGRFRALHPPPLLGFFIEAPASGQIPNAPAFPAFAPARPRDRDLAAAVRCGDFFLTTLQDGPGEIPCWDAIYCSRGYVLLLNWDDGMLVVLNPLTRRRENAGDFYSLNASVESRGRAIRLYPRLLCSAGDPTSFLVVFLAHDESRVRAVVISSSTREWRIHPWVKVPAPVLSDDDNHQWIQNAGGAMQANRFMYLAYEDQMHLLSLDTATMKFSVVELPQCLRNSSFDVGETKDGATCIVYSDQLSIGILMQPRDGDGVEIWLLDRVVPLGSELNDLVENPDELLVLAVREGYVYLATSPMYHDPRTPCWFLSLCLETMKLERLFRRTFDSIVHPYIMEWPRCLVGNYGKFALEDAI</sequence>
<dbReference type="Pfam" id="PF00646">
    <property type="entry name" value="F-box"/>
    <property type="match status" value="1"/>
</dbReference>
<protein>
    <recommendedName>
        <fullName evidence="1">F-box domain-containing protein</fullName>
    </recommendedName>
</protein>
<evidence type="ECO:0000313" key="3">
    <source>
        <dbReference type="Proteomes" id="UP000823388"/>
    </source>
</evidence>
<evidence type="ECO:0000259" key="1">
    <source>
        <dbReference type="Pfam" id="PF00646"/>
    </source>
</evidence>
<dbReference type="OrthoDB" id="682546at2759"/>
<dbReference type="Gene3D" id="1.20.1280.50">
    <property type="match status" value="1"/>
</dbReference>
<gene>
    <name evidence="2" type="ORF">PVAP13_5KG388100</name>
</gene>
<keyword evidence="3" id="KW-1185">Reference proteome</keyword>
<dbReference type="AlphaFoldDB" id="A0A8T0SP87"/>
<dbReference type="EMBL" id="CM029045">
    <property type="protein sequence ID" value="KAG2598935.1"/>
    <property type="molecule type" value="Genomic_DNA"/>
</dbReference>
<dbReference type="InterPro" id="IPR001810">
    <property type="entry name" value="F-box_dom"/>
</dbReference>
<feature type="domain" description="F-box" evidence="1">
    <location>
        <begin position="19"/>
        <end position="57"/>
    </location>
</feature>
<dbReference type="CDD" id="cd09917">
    <property type="entry name" value="F-box_SF"/>
    <property type="match status" value="1"/>
</dbReference>
<dbReference type="InterPro" id="IPR036047">
    <property type="entry name" value="F-box-like_dom_sf"/>
</dbReference>
<comment type="caution">
    <text evidence="2">The sequence shown here is derived from an EMBL/GenBank/DDBJ whole genome shotgun (WGS) entry which is preliminary data.</text>
</comment>
<accession>A0A8T0SP87</accession>
<dbReference type="SUPFAM" id="SSF81383">
    <property type="entry name" value="F-box domain"/>
    <property type="match status" value="1"/>
</dbReference>
<evidence type="ECO:0000313" key="2">
    <source>
        <dbReference type="EMBL" id="KAG2598935.1"/>
    </source>
</evidence>
<dbReference type="Proteomes" id="UP000823388">
    <property type="component" value="Chromosome 5K"/>
</dbReference>
<name>A0A8T0SP87_PANVG</name>
<proteinExistence type="predicted"/>
<dbReference type="PANTHER" id="PTHR33207">
    <property type="entry name" value="F-BOX DOMAIN CONTAINING PROTEIN-RELATED"/>
    <property type="match status" value="1"/>
</dbReference>